<feature type="compositionally biased region" description="Pro residues" evidence="12">
    <location>
        <begin position="1"/>
        <end position="16"/>
    </location>
</feature>
<evidence type="ECO:0000313" key="13">
    <source>
        <dbReference type="EMBL" id="KZO93846.1"/>
    </source>
</evidence>
<keyword evidence="3" id="KW-0479">Metal-binding</keyword>
<keyword evidence="14" id="KW-1185">Reference proteome</keyword>
<organism evidence="13 14">
    <name type="scientific">Calocera viscosa (strain TUFC12733)</name>
    <dbReference type="NCBI Taxonomy" id="1330018"/>
    <lineage>
        <taxon>Eukaryota</taxon>
        <taxon>Fungi</taxon>
        <taxon>Dikarya</taxon>
        <taxon>Basidiomycota</taxon>
        <taxon>Agaricomycotina</taxon>
        <taxon>Dacrymycetes</taxon>
        <taxon>Dacrymycetales</taxon>
        <taxon>Dacrymycetaceae</taxon>
        <taxon>Calocera</taxon>
    </lineage>
</organism>
<protein>
    <recommendedName>
        <fullName evidence="9">(2E,6E)-farnesyl diphosphate synthase</fullName>
    </recommendedName>
    <alternativeName>
        <fullName evidence="8">Dimethylallyltranstransferase</fullName>
    </alternativeName>
    <alternativeName>
        <fullName evidence="7">Farnesyl diphosphate synthase</fullName>
    </alternativeName>
    <alternativeName>
        <fullName evidence="5">Farnesyltranstransferase</fullName>
    </alternativeName>
    <alternativeName>
        <fullName evidence="10">Geranylgeranyl diphosphate synthase</fullName>
    </alternativeName>
    <alternativeName>
        <fullName evidence="6">Geranyltranstransferase</fullName>
    </alternativeName>
</protein>
<evidence type="ECO:0000256" key="12">
    <source>
        <dbReference type="SAM" id="MobiDB-lite"/>
    </source>
</evidence>
<comment type="cofactor">
    <cofactor evidence="1">
        <name>Mg(2+)</name>
        <dbReference type="ChEBI" id="CHEBI:18420"/>
    </cofactor>
</comment>
<dbReference type="PANTHER" id="PTHR12001">
    <property type="entry name" value="GERANYLGERANYL PYROPHOSPHATE SYNTHASE"/>
    <property type="match status" value="1"/>
</dbReference>
<evidence type="ECO:0000256" key="2">
    <source>
        <dbReference type="ARBA" id="ARBA00006706"/>
    </source>
</evidence>
<dbReference type="Proteomes" id="UP000076738">
    <property type="component" value="Unassembled WGS sequence"/>
</dbReference>
<evidence type="ECO:0000256" key="3">
    <source>
        <dbReference type="ARBA" id="ARBA00022723"/>
    </source>
</evidence>
<feature type="region of interest" description="Disordered" evidence="12">
    <location>
        <begin position="1"/>
        <end position="41"/>
    </location>
</feature>
<evidence type="ECO:0000256" key="11">
    <source>
        <dbReference type="RuleBase" id="RU004466"/>
    </source>
</evidence>
<accession>A0A167JS20</accession>
<dbReference type="InterPro" id="IPR033749">
    <property type="entry name" value="Polyprenyl_synt_CS"/>
</dbReference>
<dbReference type="EMBL" id="KV417298">
    <property type="protein sequence ID" value="KZO93846.1"/>
    <property type="molecule type" value="Genomic_DNA"/>
</dbReference>
<dbReference type="AlphaFoldDB" id="A0A167JS20"/>
<dbReference type="PANTHER" id="PTHR12001:SF44">
    <property type="entry name" value="GERANYLGERANYL PYROPHOSPHATE SYNTHASE"/>
    <property type="match status" value="1"/>
</dbReference>
<dbReference type="Gene3D" id="1.10.600.10">
    <property type="entry name" value="Farnesyl Diphosphate Synthase"/>
    <property type="match status" value="1"/>
</dbReference>
<dbReference type="InterPro" id="IPR000092">
    <property type="entry name" value="Polyprenyl_synt"/>
</dbReference>
<dbReference type="InterPro" id="IPR008949">
    <property type="entry name" value="Isoprenoid_synthase_dom_sf"/>
</dbReference>
<reference evidence="13 14" key="1">
    <citation type="journal article" date="2016" name="Mol. Biol. Evol.">
        <title>Comparative Genomics of Early-Diverging Mushroom-Forming Fungi Provides Insights into the Origins of Lignocellulose Decay Capabilities.</title>
        <authorList>
            <person name="Nagy L.G."/>
            <person name="Riley R."/>
            <person name="Tritt A."/>
            <person name="Adam C."/>
            <person name="Daum C."/>
            <person name="Floudas D."/>
            <person name="Sun H."/>
            <person name="Yadav J.S."/>
            <person name="Pangilinan J."/>
            <person name="Larsson K.H."/>
            <person name="Matsuura K."/>
            <person name="Barry K."/>
            <person name="Labutti K."/>
            <person name="Kuo R."/>
            <person name="Ohm R.A."/>
            <person name="Bhattacharya S.S."/>
            <person name="Shirouzu T."/>
            <person name="Yoshinaga Y."/>
            <person name="Martin F.M."/>
            <person name="Grigoriev I.V."/>
            <person name="Hibbett D.S."/>
        </authorList>
    </citation>
    <scope>NUCLEOTIDE SEQUENCE [LARGE SCALE GENOMIC DNA]</scope>
    <source>
        <strain evidence="13 14">TUFC12733</strain>
    </source>
</reference>
<sequence length="365" mass="40838">MPSPLPPLAHPQPKPKSGPLSPNHTRTTDPFSPLINGTSPDPAQWDNFLSRYSGAPPSEQGMESSLMEPFTYTISHPGKDIRRTLIAAFNRWLNVPEDKLDVISSVVNMLHNASLMMDDVEDDSALRRGFPVTHKIYGIPQTINTANLVYFLAYQELFALRDGHRPASPDAPSSSPTRSMGLDELVTEELINLHRGQGLDLFWRDSLICPTEDEYVSMVLNKTGGLFRLAVKLMMACSASDIDYVPLVNLISVLFQIRDDYANLEMKEYSENKGFAEDLTEGKFSFIVVHSVRADTSNRVVLNVLQKRPSTPSTKKYAIEYMRDRTHSFEYAVGVLRNLDVQARAEIERLGGNPVLVGILDMLKV</sequence>
<feature type="compositionally biased region" description="Polar residues" evidence="12">
    <location>
        <begin position="20"/>
        <end position="41"/>
    </location>
</feature>
<gene>
    <name evidence="13" type="ORF">CALVIDRAFT_581871</name>
</gene>
<dbReference type="PROSITE" id="PS00723">
    <property type="entry name" value="POLYPRENYL_SYNTHASE_1"/>
    <property type="match status" value="1"/>
</dbReference>
<dbReference type="STRING" id="1330018.A0A167JS20"/>
<proteinExistence type="inferred from homology"/>
<dbReference type="SUPFAM" id="SSF48576">
    <property type="entry name" value="Terpenoid synthases"/>
    <property type="match status" value="1"/>
</dbReference>
<dbReference type="GO" id="GO:0046872">
    <property type="term" value="F:metal ion binding"/>
    <property type="evidence" value="ECO:0007669"/>
    <property type="project" value="UniProtKB-KW"/>
</dbReference>
<evidence type="ECO:0000256" key="10">
    <source>
        <dbReference type="ARBA" id="ARBA00033096"/>
    </source>
</evidence>
<dbReference type="GO" id="GO:0008299">
    <property type="term" value="P:isoprenoid biosynthetic process"/>
    <property type="evidence" value="ECO:0007669"/>
    <property type="project" value="InterPro"/>
</dbReference>
<evidence type="ECO:0000256" key="8">
    <source>
        <dbReference type="ARBA" id="ARBA00032448"/>
    </source>
</evidence>
<evidence type="ECO:0000256" key="4">
    <source>
        <dbReference type="ARBA" id="ARBA00022842"/>
    </source>
</evidence>
<dbReference type="Pfam" id="PF00348">
    <property type="entry name" value="polyprenyl_synt"/>
    <property type="match status" value="1"/>
</dbReference>
<dbReference type="SFLD" id="SFLDS00005">
    <property type="entry name" value="Isoprenoid_Synthase_Type_I"/>
    <property type="match status" value="1"/>
</dbReference>
<comment type="similarity">
    <text evidence="2 11">Belongs to the FPP/GGPP synthase family.</text>
</comment>
<evidence type="ECO:0000256" key="7">
    <source>
        <dbReference type="ARBA" id="ARBA00032424"/>
    </source>
</evidence>
<evidence type="ECO:0000256" key="1">
    <source>
        <dbReference type="ARBA" id="ARBA00001946"/>
    </source>
</evidence>
<dbReference type="OrthoDB" id="6921389at2759"/>
<keyword evidence="4" id="KW-0460">Magnesium</keyword>
<evidence type="ECO:0000256" key="9">
    <source>
        <dbReference type="ARBA" id="ARBA00032873"/>
    </source>
</evidence>
<evidence type="ECO:0000256" key="6">
    <source>
        <dbReference type="ARBA" id="ARBA00032380"/>
    </source>
</evidence>
<dbReference type="GO" id="GO:0004659">
    <property type="term" value="F:prenyltransferase activity"/>
    <property type="evidence" value="ECO:0007669"/>
    <property type="project" value="InterPro"/>
</dbReference>
<keyword evidence="11" id="KW-0808">Transferase</keyword>
<dbReference type="CDD" id="cd00685">
    <property type="entry name" value="Trans_IPPS_HT"/>
    <property type="match status" value="1"/>
</dbReference>
<evidence type="ECO:0000256" key="5">
    <source>
        <dbReference type="ARBA" id="ARBA00032052"/>
    </source>
</evidence>
<name>A0A167JS20_CALVF</name>
<evidence type="ECO:0000313" key="14">
    <source>
        <dbReference type="Proteomes" id="UP000076738"/>
    </source>
</evidence>